<evidence type="ECO:0000256" key="3">
    <source>
        <dbReference type="SAM" id="MobiDB-lite"/>
    </source>
</evidence>
<dbReference type="PANTHER" id="PTHR19965">
    <property type="entry name" value="RNA AND EXPORT FACTOR BINDING PROTEIN"/>
    <property type="match status" value="1"/>
</dbReference>
<keyword evidence="1 2" id="KW-0694">RNA-binding</keyword>
<dbReference type="CDD" id="cd00590">
    <property type="entry name" value="RRM_SF"/>
    <property type="match status" value="1"/>
</dbReference>
<evidence type="ECO:0000256" key="1">
    <source>
        <dbReference type="ARBA" id="ARBA00022884"/>
    </source>
</evidence>
<name>A0A4Y7PIC6_9AGAM</name>
<protein>
    <recommendedName>
        <fullName evidence="4">RRM domain-containing protein</fullName>
    </recommendedName>
</protein>
<feature type="compositionally biased region" description="Basic and acidic residues" evidence="3">
    <location>
        <begin position="189"/>
        <end position="199"/>
    </location>
</feature>
<dbReference type="InterPro" id="IPR051229">
    <property type="entry name" value="ALYREF_mRNA_export"/>
</dbReference>
<dbReference type="GO" id="GO:0005634">
    <property type="term" value="C:nucleus"/>
    <property type="evidence" value="ECO:0007669"/>
    <property type="project" value="TreeGrafter"/>
</dbReference>
<dbReference type="VEuPathDB" id="FungiDB:BD410DRAFT_733597"/>
<sequence>KADSDSMWQHDMYNGPGKTLSSRLTDPSSASSSAGGGGGPRKVETSLVQNALRQATAAGSAAGGGGGLSIKGSASQNANVVEVAGLVSGTTAADVEAIFKRCGHIVKSVVHSSSGNDVIVRLTFKKSDDARNAVTKFNGLPADGRILRVSVVGSANASLGGRLGGDVLANGTVDVLMDGDDSDSGGSKMRSDDVLRTDPRAQVLTVPPGANPADYQQARGGGRGAGGGRRRGGRRGGGGGRGGSNMQLD</sequence>
<keyword evidence="6" id="KW-1185">Reference proteome</keyword>
<dbReference type="PANTHER" id="PTHR19965:SF97">
    <property type="entry name" value="RRM DOMAIN-CONTAINING PROTEIN"/>
    <property type="match status" value="1"/>
</dbReference>
<dbReference type="STRING" id="50990.A0A4Y7PIC6"/>
<dbReference type="Pfam" id="PF00076">
    <property type="entry name" value="RRM_1"/>
    <property type="match status" value="1"/>
</dbReference>
<gene>
    <name evidence="5" type="ORF">BD410DRAFT_733597</name>
</gene>
<dbReference type="InterPro" id="IPR012677">
    <property type="entry name" value="Nucleotide-bd_a/b_plait_sf"/>
</dbReference>
<dbReference type="PROSITE" id="PS50102">
    <property type="entry name" value="RRM"/>
    <property type="match status" value="1"/>
</dbReference>
<feature type="domain" description="RRM" evidence="4">
    <location>
        <begin position="79"/>
        <end position="154"/>
    </location>
</feature>
<dbReference type="SMART" id="SM00360">
    <property type="entry name" value="RRM"/>
    <property type="match status" value="1"/>
</dbReference>
<reference evidence="5 6" key="1">
    <citation type="submission" date="2018-06" db="EMBL/GenBank/DDBJ databases">
        <title>A transcriptomic atlas of mushroom development highlights an independent origin of complex multicellularity.</title>
        <authorList>
            <consortium name="DOE Joint Genome Institute"/>
            <person name="Krizsan K."/>
            <person name="Almasi E."/>
            <person name="Merenyi Z."/>
            <person name="Sahu N."/>
            <person name="Viragh M."/>
            <person name="Koszo T."/>
            <person name="Mondo S."/>
            <person name="Kiss B."/>
            <person name="Balint B."/>
            <person name="Kues U."/>
            <person name="Barry K."/>
            <person name="Hegedus J.C."/>
            <person name="Henrissat B."/>
            <person name="Johnson J."/>
            <person name="Lipzen A."/>
            <person name="Ohm R."/>
            <person name="Nagy I."/>
            <person name="Pangilinan J."/>
            <person name="Yan J."/>
            <person name="Xiong Y."/>
            <person name="Grigoriev I.V."/>
            <person name="Hibbett D.S."/>
            <person name="Nagy L.G."/>
        </authorList>
    </citation>
    <scope>NUCLEOTIDE SEQUENCE [LARGE SCALE GENOMIC DNA]</scope>
    <source>
        <strain evidence="5 6">SZMC22713</strain>
    </source>
</reference>
<feature type="region of interest" description="Disordered" evidence="3">
    <location>
        <begin position="1"/>
        <end position="43"/>
    </location>
</feature>
<evidence type="ECO:0000313" key="6">
    <source>
        <dbReference type="Proteomes" id="UP000294933"/>
    </source>
</evidence>
<dbReference type="EMBL" id="ML170307">
    <property type="protein sequence ID" value="TDL14798.1"/>
    <property type="molecule type" value="Genomic_DNA"/>
</dbReference>
<dbReference type="InterPro" id="IPR035979">
    <property type="entry name" value="RBD_domain_sf"/>
</dbReference>
<evidence type="ECO:0000313" key="5">
    <source>
        <dbReference type="EMBL" id="TDL14798.1"/>
    </source>
</evidence>
<dbReference type="GO" id="GO:0003729">
    <property type="term" value="F:mRNA binding"/>
    <property type="evidence" value="ECO:0007669"/>
    <property type="project" value="TreeGrafter"/>
</dbReference>
<dbReference type="AlphaFoldDB" id="A0A4Y7PIC6"/>
<feature type="region of interest" description="Disordered" evidence="3">
    <location>
        <begin position="177"/>
        <end position="249"/>
    </location>
</feature>
<evidence type="ECO:0000259" key="4">
    <source>
        <dbReference type="PROSITE" id="PS50102"/>
    </source>
</evidence>
<organism evidence="5 6">
    <name type="scientific">Rickenella mellea</name>
    <dbReference type="NCBI Taxonomy" id="50990"/>
    <lineage>
        <taxon>Eukaryota</taxon>
        <taxon>Fungi</taxon>
        <taxon>Dikarya</taxon>
        <taxon>Basidiomycota</taxon>
        <taxon>Agaricomycotina</taxon>
        <taxon>Agaricomycetes</taxon>
        <taxon>Hymenochaetales</taxon>
        <taxon>Rickenellaceae</taxon>
        <taxon>Rickenella</taxon>
    </lineage>
</organism>
<dbReference type="Proteomes" id="UP000294933">
    <property type="component" value="Unassembled WGS sequence"/>
</dbReference>
<dbReference type="OrthoDB" id="6159137at2759"/>
<accession>A0A4Y7PIC6</accession>
<dbReference type="Gene3D" id="3.30.70.330">
    <property type="match status" value="1"/>
</dbReference>
<proteinExistence type="predicted"/>
<evidence type="ECO:0000256" key="2">
    <source>
        <dbReference type="PROSITE-ProRule" id="PRU00176"/>
    </source>
</evidence>
<dbReference type="InterPro" id="IPR000504">
    <property type="entry name" value="RRM_dom"/>
</dbReference>
<feature type="non-terminal residue" evidence="5">
    <location>
        <position position="1"/>
    </location>
</feature>
<dbReference type="SUPFAM" id="SSF54928">
    <property type="entry name" value="RNA-binding domain, RBD"/>
    <property type="match status" value="1"/>
</dbReference>